<dbReference type="NCBIfam" id="NF045560">
    <property type="entry name" value="aroma_sacti_dom"/>
    <property type="match status" value="1"/>
</dbReference>
<accession>A0AAU8K3L8</accession>
<dbReference type="InterPro" id="IPR054632">
    <property type="entry name" value="Aroma_sacti_dom"/>
</dbReference>
<dbReference type="RefSeq" id="WP_354642998.1">
    <property type="nucleotide sequence ID" value="NZ_CP159872.1"/>
</dbReference>
<protein>
    <submittedName>
        <fullName evidence="1">Aroma-sacti cluster domain-containing protein</fullName>
    </submittedName>
</protein>
<reference evidence="1" key="1">
    <citation type="submission" date="2024-06" db="EMBL/GenBank/DDBJ databases">
        <title>The genome sequences of Kitasatospora sp. strain HUAS MG31.</title>
        <authorList>
            <person name="Mo P."/>
        </authorList>
    </citation>
    <scope>NUCLEOTIDE SEQUENCE</scope>
    <source>
        <strain evidence="1">HUAS MG31</strain>
    </source>
</reference>
<dbReference type="KEGG" id="kcm:ABWK59_25800"/>
<evidence type="ECO:0000313" key="1">
    <source>
        <dbReference type="EMBL" id="XCM82072.1"/>
    </source>
</evidence>
<name>A0AAU8K3L8_9ACTN</name>
<dbReference type="EMBL" id="CP159872">
    <property type="protein sequence ID" value="XCM82072.1"/>
    <property type="molecule type" value="Genomic_DNA"/>
</dbReference>
<gene>
    <name evidence="1" type="ORF">ABWK59_25800</name>
</gene>
<proteinExistence type="predicted"/>
<sequence length="66" mass="7127">MTDRENTLRSLEAAGFAVHAFTEEQQEVLQALTPHELAVLVDIKGRLDEVGPEVQAHGEIAGGALF</sequence>
<dbReference type="AlphaFoldDB" id="A0AAU8K3L8"/>
<organism evidence="1">
    <name type="scientific">Kitasatospora camelliae</name>
    <dbReference type="NCBI Taxonomy" id="3156397"/>
    <lineage>
        <taxon>Bacteria</taxon>
        <taxon>Bacillati</taxon>
        <taxon>Actinomycetota</taxon>
        <taxon>Actinomycetes</taxon>
        <taxon>Kitasatosporales</taxon>
        <taxon>Streptomycetaceae</taxon>
        <taxon>Kitasatospora</taxon>
    </lineage>
</organism>